<reference evidence="3" key="1">
    <citation type="submission" date="2016-10" db="EMBL/GenBank/DDBJ databases">
        <authorList>
            <person name="Varghese N."/>
            <person name="Submissions S."/>
        </authorList>
    </citation>
    <scope>NUCLEOTIDE SEQUENCE [LARGE SCALE GENOMIC DNA]</scope>
    <source>
        <strain evidence="3">DSM 13327</strain>
    </source>
</reference>
<keyword evidence="1" id="KW-0812">Transmembrane</keyword>
<evidence type="ECO:0000313" key="3">
    <source>
        <dbReference type="Proteomes" id="UP000199520"/>
    </source>
</evidence>
<feature type="transmembrane region" description="Helical" evidence="1">
    <location>
        <begin position="6"/>
        <end position="24"/>
    </location>
</feature>
<accession>A0A1I4LYP7</accession>
<dbReference type="EMBL" id="FOTS01000028">
    <property type="protein sequence ID" value="SFL96064.1"/>
    <property type="molecule type" value="Genomic_DNA"/>
</dbReference>
<keyword evidence="3" id="KW-1185">Reference proteome</keyword>
<dbReference type="STRING" id="1123291.SAMN04490355_102822"/>
<feature type="transmembrane region" description="Helical" evidence="1">
    <location>
        <begin position="36"/>
        <end position="58"/>
    </location>
</feature>
<evidence type="ECO:0000313" key="2">
    <source>
        <dbReference type="EMBL" id="SFL96064.1"/>
    </source>
</evidence>
<gene>
    <name evidence="2" type="ORF">SAMN04490355_102822</name>
</gene>
<feature type="transmembrane region" description="Helical" evidence="1">
    <location>
        <begin position="102"/>
        <end position="126"/>
    </location>
</feature>
<dbReference type="Pfam" id="PF12822">
    <property type="entry name" value="ECF_trnsprt"/>
    <property type="match status" value="1"/>
</dbReference>
<dbReference type="InterPro" id="IPR024529">
    <property type="entry name" value="ECF_trnsprt_substrate-spec"/>
</dbReference>
<proteinExistence type="predicted"/>
<keyword evidence="1" id="KW-0472">Membrane</keyword>
<dbReference type="RefSeq" id="WP_090938936.1">
    <property type="nucleotide sequence ID" value="NZ_FOTS01000028.1"/>
</dbReference>
<dbReference type="GO" id="GO:0022857">
    <property type="term" value="F:transmembrane transporter activity"/>
    <property type="evidence" value="ECO:0007669"/>
    <property type="project" value="InterPro"/>
</dbReference>
<dbReference type="Proteomes" id="UP000199520">
    <property type="component" value="Unassembled WGS sequence"/>
</dbReference>
<keyword evidence="1" id="KW-1133">Transmembrane helix</keyword>
<name>A0A1I4LYP7_9FIRM</name>
<sequence length="171" mass="18300">MKTKEIVLTALFIALSFIGASVKVMGSIAFDSMPGFLGALLLGPTYGAFIGMTGHLLTAMLSGFPLSFPVHMIIMIDMGLTMAVFSLVYQKIAKKDDFSLKGVIVAGILGVIMNGPISLIMLIPFLLPAIGFAGMIAFLPVLSGIAALNIILACFVYKLLPYRIEKVRKKI</sequence>
<dbReference type="AlphaFoldDB" id="A0A1I4LYP7"/>
<feature type="transmembrane region" description="Helical" evidence="1">
    <location>
        <begin position="70"/>
        <end position="90"/>
    </location>
</feature>
<evidence type="ECO:0008006" key="4">
    <source>
        <dbReference type="Google" id="ProtNLM"/>
    </source>
</evidence>
<feature type="transmembrane region" description="Helical" evidence="1">
    <location>
        <begin position="132"/>
        <end position="160"/>
    </location>
</feature>
<dbReference type="OrthoDB" id="5431035at2"/>
<organism evidence="2 3">
    <name type="scientific">Pelosinus propionicus DSM 13327</name>
    <dbReference type="NCBI Taxonomy" id="1123291"/>
    <lineage>
        <taxon>Bacteria</taxon>
        <taxon>Bacillati</taxon>
        <taxon>Bacillota</taxon>
        <taxon>Negativicutes</taxon>
        <taxon>Selenomonadales</taxon>
        <taxon>Sporomusaceae</taxon>
        <taxon>Pelosinus</taxon>
    </lineage>
</organism>
<protein>
    <recommendedName>
        <fullName evidence="4">Alpha-ribazole transporter</fullName>
    </recommendedName>
</protein>
<dbReference type="Gene3D" id="1.10.1760.20">
    <property type="match status" value="1"/>
</dbReference>
<evidence type="ECO:0000256" key="1">
    <source>
        <dbReference type="SAM" id="Phobius"/>
    </source>
</evidence>